<dbReference type="InterPro" id="IPR000859">
    <property type="entry name" value="CUB_dom"/>
</dbReference>
<accession>A0AAJ7ECI2</accession>
<feature type="signal peptide" evidence="4">
    <location>
        <begin position="1"/>
        <end position="23"/>
    </location>
</feature>
<organism evidence="7">
    <name type="scientific">Papilio xuthus</name>
    <name type="common">Asian swallowtail butterfly</name>
    <dbReference type="NCBI Taxonomy" id="66420"/>
    <lineage>
        <taxon>Eukaryota</taxon>
        <taxon>Metazoa</taxon>
        <taxon>Ecdysozoa</taxon>
        <taxon>Arthropoda</taxon>
        <taxon>Hexapoda</taxon>
        <taxon>Insecta</taxon>
        <taxon>Pterygota</taxon>
        <taxon>Neoptera</taxon>
        <taxon>Endopterygota</taxon>
        <taxon>Lepidoptera</taxon>
        <taxon>Glossata</taxon>
        <taxon>Ditrysia</taxon>
        <taxon>Papilionoidea</taxon>
        <taxon>Papilionidae</taxon>
        <taxon>Papilioninae</taxon>
        <taxon>Papilio</taxon>
    </lineage>
</organism>
<dbReference type="RefSeq" id="XP_013171903.1">
    <property type="nucleotide sequence ID" value="XM_013316449.1"/>
</dbReference>
<dbReference type="SMART" id="SM00042">
    <property type="entry name" value="CUB"/>
    <property type="match status" value="1"/>
</dbReference>
<dbReference type="Gene3D" id="2.60.120.290">
    <property type="entry name" value="Spermadhesin, CUB domain"/>
    <property type="match status" value="1"/>
</dbReference>
<dbReference type="Proteomes" id="UP000694872">
    <property type="component" value="Unplaced"/>
</dbReference>
<evidence type="ECO:0000256" key="4">
    <source>
        <dbReference type="SAM" id="SignalP"/>
    </source>
</evidence>
<comment type="caution">
    <text evidence="2">Lacks conserved residue(s) required for the propagation of feature annotation.</text>
</comment>
<keyword evidence="4" id="KW-0732">Signal</keyword>
<dbReference type="SMART" id="SM00034">
    <property type="entry name" value="CLECT"/>
    <property type="match status" value="1"/>
</dbReference>
<dbReference type="SUPFAM" id="SSF56436">
    <property type="entry name" value="C-type lectin-like"/>
    <property type="match status" value="1"/>
</dbReference>
<dbReference type="AlphaFoldDB" id="A0AAJ7ECI2"/>
<sequence length="834" mass="94654">MNRYIVNLITTTIILASLPYSCTLSLPSGDPAPGRSPGPPINFDTDIIKDKENLKYIDDELETILGVPVDEAAIYDETTTNDIETTTKSDVVSVSEKGIGACAFARIPSDSADIVTLSEKDSDINLTVSHAVFDTDELVRGVIYDVHLQFIDTSLRDYVLYTIVDNFIRGNFTPTDTSERACRDEEPPYFVPKHSRASKHKVNIEDFESDRTFDIYRTRKGDVGYYFRPKLRGYRNARSVLGYRKSYKYGRFLPTKIVSGPLGERGEAILRWSLIDTAHLQSDEASVVFRLRYRKTSSATIYQVFFTKKLRLDCVVRLRSLRSARIHSGHLPRAHGCRLLIPSLSSKNSLLIELHKLNVPCATGYLRFSPTSTILCGKLEQVPYPNRRFIYLSSSKKQEIELHGRPTFAAMYRLVDYCHDVLLTARNGSFEVEPTTKLSCSYHIHLPYGNRVALRLQMGTGPVNRNNDLSNIIHEDAHAKCKGMALTLEDGESKWNHCSQPGDPLRSVQIVSERNSVRLNISVLGKKNTMAMWLKVWWMDKAVEEVIGHCDYGWVLSGDFCIAAMKETKRAWRQAEMDCVRLGGHLASVLNERQQQIMDQLLLNAPGNGIDDVYWIGATDAVHEGEFRWSDGLPFSYAHWFPGWRKHSSQPNDDGTSGQDCVEARREFPPRPPAPQPTYMWNDRSCHEHNYYVCERPSIEDPYTASKIQCNETIMLTHSHPHAVVSSPGFPRAYPDDVDCVAEVRAPPAHTLRLHFEELLTEHEPHCSYDFLDISEAGFDNQTEHVEEWLLPDHHHVFSHENEVWEEMGTLLPESDSISAGWRRDSGPGSGSRR</sequence>
<feature type="chain" id="PRO_5042595108" evidence="4">
    <location>
        <begin position="24"/>
        <end position="834"/>
    </location>
</feature>
<dbReference type="InterPro" id="IPR016187">
    <property type="entry name" value="CTDL_fold"/>
</dbReference>
<dbReference type="PROSITE" id="PS50041">
    <property type="entry name" value="C_TYPE_LECTIN_2"/>
    <property type="match status" value="1"/>
</dbReference>
<keyword evidence="1" id="KW-1015">Disulfide bond</keyword>
<evidence type="ECO:0000256" key="3">
    <source>
        <dbReference type="SAM" id="MobiDB-lite"/>
    </source>
</evidence>
<feature type="region of interest" description="Disordered" evidence="3">
    <location>
        <begin position="648"/>
        <end position="677"/>
    </location>
</feature>
<feature type="non-terminal residue" evidence="7">
    <location>
        <position position="834"/>
    </location>
</feature>
<dbReference type="SUPFAM" id="SSF49854">
    <property type="entry name" value="Spermadhesin, CUB domain"/>
    <property type="match status" value="1"/>
</dbReference>
<protein>
    <submittedName>
        <fullName evidence="7">Uncharacterized protein LOC106120978</fullName>
    </submittedName>
</protein>
<dbReference type="PANTHER" id="PTHR22803">
    <property type="entry name" value="MANNOSE, PHOSPHOLIPASE, LECTIN RECEPTOR RELATED"/>
    <property type="match status" value="1"/>
</dbReference>
<dbReference type="KEGG" id="pxu:106120978"/>
<feature type="domain" description="CUB" evidence="5">
    <location>
        <begin position="710"/>
        <end position="776"/>
    </location>
</feature>
<dbReference type="CDD" id="cd00041">
    <property type="entry name" value="CUB"/>
    <property type="match status" value="1"/>
</dbReference>
<dbReference type="Pfam" id="PF00059">
    <property type="entry name" value="Lectin_C"/>
    <property type="match status" value="1"/>
</dbReference>
<feature type="compositionally biased region" description="Polar residues" evidence="3">
    <location>
        <begin position="649"/>
        <end position="659"/>
    </location>
</feature>
<dbReference type="CDD" id="cd00037">
    <property type="entry name" value="CLECT"/>
    <property type="match status" value="1"/>
</dbReference>
<dbReference type="InterPro" id="IPR035914">
    <property type="entry name" value="Sperma_CUB_dom_sf"/>
</dbReference>
<dbReference type="GeneID" id="106120978"/>
<dbReference type="PROSITE" id="PS01180">
    <property type="entry name" value="CUB"/>
    <property type="match status" value="1"/>
</dbReference>
<evidence type="ECO:0000256" key="2">
    <source>
        <dbReference type="PROSITE-ProRule" id="PRU00059"/>
    </source>
</evidence>
<dbReference type="InterPro" id="IPR016186">
    <property type="entry name" value="C-type_lectin-like/link_sf"/>
</dbReference>
<name>A0AAJ7ECI2_PAPXU</name>
<evidence type="ECO:0000256" key="1">
    <source>
        <dbReference type="ARBA" id="ARBA00023157"/>
    </source>
</evidence>
<dbReference type="Gene3D" id="3.10.100.10">
    <property type="entry name" value="Mannose-Binding Protein A, subunit A"/>
    <property type="match status" value="1"/>
</dbReference>
<dbReference type="InterPro" id="IPR050111">
    <property type="entry name" value="C-type_lectin/snaclec_domain"/>
</dbReference>
<evidence type="ECO:0000259" key="6">
    <source>
        <dbReference type="PROSITE" id="PS50041"/>
    </source>
</evidence>
<gene>
    <name evidence="7" type="primary">LOC106120978</name>
</gene>
<dbReference type="InterPro" id="IPR001304">
    <property type="entry name" value="C-type_lectin-like"/>
</dbReference>
<feature type="domain" description="C-type lectin" evidence="6">
    <location>
        <begin position="557"/>
        <end position="695"/>
    </location>
</feature>
<dbReference type="Pfam" id="PF00431">
    <property type="entry name" value="CUB"/>
    <property type="match status" value="1"/>
</dbReference>
<evidence type="ECO:0000313" key="7">
    <source>
        <dbReference type="RefSeq" id="XP_013171903.1"/>
    </source>
</evidence>
<evidence type="ECO:0000259" key="5">
    <source>
        <dbReference type="PROSITE" id="PS01180"/>
    </source>
</evidence>
<reference evidence="7" key="1">
    <citation type="submission" date="2025-08" db="UniProtKB">
        <authorList>
            <consortium name="RefSeq"/>
        </authorList>
    </citation>
    <scope>IDENTIFICATION</scope>
</reference>
<proteinExistence type="predicted"/>